<protein>
    <submittedName>
        <fullName evidence="2">Uncharacterized protein</fullName>
    </submittedName>
</protein>
<feature type="compositionally biased region" description="Low complexity" evidence="1">
    <location>
        <begin position="35"/>
        <end position="52"/>
    </location>
</feature>
<evidence type="ECO:0000313" key="2">
    <source>
        <dbReference type="EMBL" id="QDZ18513.1"/>
    </source>
</evidence>
<evidence type="ECO:0000313" key="3">
    <source>
        <dbReference type="Proteomes" id="UP000316726"/>
    </source>
</evidence>
<feature type="region of interest" description="Disordered" evidence="1">
    <location>
        <begin position="27"/>
        <end position="139"/>
    </location>
</feature>
<dbReference type="Proteomes" id="UP000316726">
    <property type="component" value="Chromosome 2"/>
</dbReference>
<feature type="compositionally biased region" description="Low complexity" evidence="1">
    <location>
        <begin position="123"/>
        <end position="139"/>
    </location>
</feature>
<feature type="compositionally biased region" description="Polar residues" evidence="1">
    <location>
        <begin position="84"/>
        <end position="95"/>
    </location>
</feature>
<organism evidence="2 3">
    <name type="scientific">Chloropicon primus</name>
    <dbReference type="NCBI Taxonomy" id="1764295"/>
    <lineage>
        <taxon>Eukaryota</taxon>
        <taxon>Viridiplantae</taxon>
        <taxon>Chlorophyta</taxon>
        <taxon>Chloropicophyceae</taxon>
        <taxon>Chloropicales</taxon>
        <taxon>Chloropicaceae</taxon>
        <taxon>Chloropicon</taxon>
    </lineage>
</organism>
<dbReference type="AlphaFoldDB" id="A0A5B8MDL1"/>
<dbReference type="EMBL" id="CP031035">
    <property type="protein sequence ID" value="QDZ18513.1"/>
    <property type="molecule type" value="Genomic_DNA"/>
</dbReference>
<gene>
    <name evidence="2" type="ORF">A3770_02p10310</name>
</gene>
<sequence>MLSQGGHLNHLHGGAVDKENLNQQQPGRLGLKKQNNNNNNNNNLVLNNNNNNGGLAKTPLSTLKGAKTPSSGLGGTKQRRALGNITNKTPSSSFKGTGGLSARKRTTTTTPGAGLRDRGAKEATGSSSGRGLASGRRVASTSTATAAAASGGQAKLSGASALAREVDRRADLFAEEGVEAWMGDTFEAQERRRAEAEAAEVSASVQDVKKFMGFGARTGAGITLEREDCPDVAPLSFESMSEEEACDIDVLLGNPV</sequence>
<reference evidence="2 3" key="1">
    <citation type="submission" date="2018-07" db="EMBL/GenBank/DDBJ databases">
        <title>The complete nuclear genome of the prasinophyte Chloropicon primus (CCMP1205).</title>
        <authorList>
            <person name="Pombert J.-F."/>
            <person name="Otis C."/>
            <person name="Turmel M."/>
            <person name="Lemieux C."/>
        </authorList>
    </citation>
    <scope>NUCLEOTIDE SEQUENCE [LARGE SCALE GENOMIC DNA]</scope>
    <source>
        <strain evidence="2 3">CCMP1205</strain>
    </source>
</reference>
<accession>A0A5B8MDL1</accession>
<evidence type="ECO:0000256" key="1">
    <source>
        <dbReference type="SAM" id="MobiDB-lite"/>
    </source>
</evidence>
<proteinExistence type="predicted"/>
<name>A0A5B8MDL1_9CHLO</name>
<keyword evidence="3" id="KW-1185">Reference proteome</keyword>